<organism evidence="1 2">
    <name type="scientific">Fistulifera solaris</name>
    <name type="common">Oleaginous diatom</name>
    <dbReference type="NCBI Taxonomy" id="1519565"/>
    <lineage>
        <taxon>Eukaryota</taxon>
        <taxon>Sar</taxon>
        <taxon>Stramenopiles</taxon>
        <taxon>Ochrophyta</taxon>
        <taxon>Bacillariophyta</taxon>
        <taxon>Bacillariophyceae</taxon>
        <taxon>Bacillariophycidae</taxon>
        <taxon>Naviculales</taxon>
        <taxon>Naviculaceae</taxon>
        <taxon>Fistulifera</taxon>
    </lineage>
</organism>
<evidence type="ECO:0000313" key="2">
    <source>
        <dbReference type="Proteomes" id="UP000198406"/>
    </source>
</evidence>
<dbReference type="InParanoid" id="A0A1Z5KGN5"/>
<protein>
    <submittedName>
        <fullName evidence="1">Uncharacterized protein</fullName>
    </submittedName>
</protein>
<dbReference type="Proteomes" id="UP000198406">
    <property type="component" value="Unassembled WGS sequence"/>
</dbReference>
<sequence length="218" mass="24027">MGNILCCTPICPPLPRQDWFDIPQIVSDQYTTPSALITYLMKIARTPHKRIRFGLINCAGGFTYILPMRSSIGKTMAAEYLVAELQGRNALYFSASGDRKIVNALQATLNTTVGSAMLAKCLVAALGTTGVARDYELPSLLIIDEVNNASDFNEAFIEDLFLGINRDNGLTCVILTNKEEEVAEALLALNQGKIRPFPGSAVEPWEPLKRPVWLRDIH</sequence>
<dbReference type="EMBL" id="BDSP01000225">
    <property type="protein sequence ID" value="GAX25480.1"/>
    <property type="molecule type" value="Genomic_DNA"/>
</dbReference>
<dbReference type="SUPFAM" id="SSF52540">
    <property type="entry name" value="P-loop containing nucleoside triphosphate hydrolases"/>
    <property type="match status" value="1"/>
</dbReference>
<accession>A0A1Z5KGN5</accession>
<gene>
    <name evidence="1" type="ORF">FisN_12Lu067</name>
</gene>
<name>A0A1Z5KGN5_FISSO</name>
<dbReference type="AlphaFoldDB" id="A0A1Z5KGN5"/>
<keyword evidence="2" id="KW-1185">Reference proteome</keyword>
<evidence type="ECO:0000313" key="1">
    <source>
        <dbReference type="EMBL" id="GAX25480.1"/>
    </source>
</evidence>
<comment type="caution">
    <text evidence="1">The sequence shown here is derived from an EMBL/GenBank/DDBJ whole genome shotgun (WGS) entry which is preliminary data.</text>
</comment>
<proteinExistence type="predicted"/>
<reference evidence="1 2" key="1">
    <citation type="journal article" date="2015" name="Plant Cell">
        <title>Oil accumulation by the oleaginous diatom Fistulifera solaris as revealed by the genome and transcriptome.</title>
        <authorList>
            <person name="Tanaka T."/>
            <person name="Maeda Y."/>
            <person name="Veluchamy A."/>
            <person name="Tanaka M."/>
            <person name="Abida H."/>
            <person name="Marechal E."/>
            <person name="Bowler C."/>
            <person name="Muto M."/>
            <person name="Sunaga Y."/>
            <person name="Tanaka M."/>
            <person name="Yoshino T."/>
            <person name="Taniguchi T."/>
            <person name="Fukuda Y."/>
            <person name="Nemoto M."/>
            <person name="Matsumoto M."/>
            <person name="Wong P.S."/>
            <person name="Aburatani S."/>
            <person name="Fujibuchi W."/>
        </authorList>
    </citation>
    <scope>NUCLEOTIDE SEQUENCE [LARGE SCALE GENOMIC DNA]</scope>
    <source>
        <strain evidence="1 2">JPCC DA0580</strain>
    </source>
</reference>
<dbReference type="InterPro" id="IPR027417">
    <property type="entry name" value="P-loop_NTPase"/>
</dbReference>